<name>A0ABU2TVA1_9ACTN</name>
<gene>
    <name evidence="3" type="ORF">RM764_17340</name>
</gene>
<organism evidence="3 4">
    <name type="scientific">Streptomyces gibsoniae</name>
    <dbReference type="NCBI Taxonomy" id="3075529"/>
    <lineage>
        <taxon>Bacteria</taxon>
        <taxon>Bacillati</taxon>
        <taxon>Actinomycetota</taxon>
        <taxon>Actinomycetes</taxon>
        <taxon>Kitasatosporales</taxon>
        <taxon>Streptomycetaceae</taxon>
        <taxon>Streptomyces</taxon>
    </lineage>
</organism>
<protein>
    <submittedName>
        <fullName evidence="3">Uncharacterized protein</fullName>
    </submittedName>
</protein>
<keyword evidence="4" id="KW-1185">Reference proteome</keyword>
<feature type="region of interest" description="Disordered" evidence="1">
    <location>
        <begin position="268"/>
        <end position="295"/>
    </location>
</feature>
<keyword evidence="2" id="KW-0812">Transmembrane</keyword>
<sequence length="295" mass="32140">MRFEIDRCDRELKEARQEYAFQIAGSVGSAIVAALVGWGLMWLSGFFLATFFHWVAGIAFVVAGGAVLFGGIWVYELPKELRRPFVIAGRRQGRYVRMCDVTGREGALLKRALLAADTVRKSAAQREGVIDRARNETELPQLVWEIAVRAQATSRVAVRHERFEATGNAVVGEVLARRVAVLDESRAALEKSVGALEEYAVRVGTIDQLIALREEVEREELEAPAYMDLLASTAVADASTDAVDAISREADAAAQVLTDVLKDHYATRGVFRPSNEPPGEPSQVATGATAKPGRA</sequence>
<proteinExistence type="predicted"/>
<evidence type="ECO:0000256" key="2">
    <source>
        <dbReference type="SAM" id="Phobius"/>
    </source>
</evidence>
<dbReference type="Proteomes" id="UP001183809">
    <property type="component" value="Unassembled WGS sequence"/>
</dbReference>
<reference evidence="4" key="1">
    <citation type="submission" date="2023-07" db="EMBL/GenBank/DDBJ databases">
        <title>30 novel species of actinomycetes from the DSMZ collection.</title>
        <authorList>
            <person name="Nouioui I."/>
        </authorList>
    </citation>
    <scope>NUCLEOTIDE SEQUENCE [LARGE SCALE GENOMIC DNA]</scope>
    <source>
        <strain evidence="4">DSM 41699</strain>
    </source>
</reference>
<accession>A0ABU2TVA1</accession>
<evidence type="ECO:0000313" key="4">
    <source>
        <dbReference type="Proteomes" id="UP001183809"/>
    </source>
</evidence>
<dbReference type="RefSeq" id="WP_311696121.1">
    <property type="nucleotide sequence ID" value="NZ_JAVREY010000018.1"/>
</dbReference>
<evidence type="ECO:0000256" key="1">
    <source>
        <dbReference type="SAM" id="MobiDB-lite"/>
    </source>
</evidence>
<keyword evidence="2" id="KW-0472">Membrane</keyword>
<comment type="caution">
    <text evidence="3">The sequence shown here is derived from an EMBL/GenBank/DDBJ whole genome shotgun (WGS) entry which is preliminary data.</text>
</comment>
<evidence type="ECO:0000313" key="3">
    <source>
        <dbReference type="EMBL" id="MDT0464757.1"/>
    </source>
</evidence>
<keyword evidence="2" id="KW-1133">Transmembrane helix</keyword>
<dbReference type="EMBL" id="JAVREY010000018">
    <property type="protein sequence ID" value="MDT0464757.1"/>
    <property type="molecule type" value="Genomic_DNA"/>
</dbReference>
<feature type="transmembrane region" description="Helical" evidence="2">
    <location>
        <begin position="21"/>
        <end position="45"/>
    </location>
</feature>
<feature type="transmembrane region" description="Helical" evidence="2">
    <location>
        <begin position="51"/>
        <end position="75"/>
    </location>
</feature>